<evidence type="ECO:0000256" key="1">
    <source>
        <dbReference type="SAM" id="MobiDB-lite"/>
    </source>
</evidence>
<keyword evidence="3" id="KW-1185">Reference proteome</keyword>
<dbReference type="AlphaFoldDB" id="A0AB34JIM9"/>
<sequence length="1061" mass="117931">MEKVLKPPDLNRLLNRLVAWPAVARIAGIDEDEKLVLSAYYPHPLLKYLDFRDCQLEELNEKYFEVREQVLTVIENMALLDRQEFDLLARCRLNRTDAPPPTLPDAIKGVALAVQKFNKACKLHVFQTRGNQSADGYQLQAIVAPPTSSYFSLRRNRREKVQLITLPKQYHELTRLLQVMMGESAATAVEIDANFNRVKMILHGKGDEEGSISSYTHGNKNIGGDSKLTQILKATNVDKAVMSAALEAAKHNLRQLKGLMKAWSKLEKATNQWHQGTLRKTMKNEKGLFILHIDMTPAEYMRTKLAPKQCGQIIDFVACSILHEEKELVDDVINSLRSKSEAVYTADSELAGEDRRDFVRWCADQVESEVRGKSRASALSFGSSEGQLAPDTSDLANHARGLHTHDDDSDSAEEFYDDDDSGNAFHKAQKPGNSKESKGDTRGLVEEPEDIEEIDLGELNALKVNGNNKMIAVGLEEEMKKLERAGEEAFAAAQQTLSNPVKAFSEKSWGIFAPLFGEMVLDEFPDIKMSGMLRFDMVMQKVRAPFMLVCKSVQQWKSSRDSFLEACKSLAKAEGRTAPSTLKHALLVLKDSLQAHLVQQGLGTSPTAWSGLVDVEAFDSSDEFDTLVHRDQPMSSEECAIVRAKWADKCEIILGGKRVALSSSSRAALAALAMLLLSIEYHGGLSVKQVLCRTAQQQMKKAFDELKARLKSKVKGASKEAAKEAFGLSEEFEADFMKIETTTTEELQECFEHCRAKFAQLEGIPDLENCLNKFGGELAAVLKPSAVGQNIIGQLQVSVDQIQALKMELPKEKELQADINSLNLEALQYLEQKLPNANILHPLEKVKLTSPLQCACMPVTSMLLPPNYMTHFMVDLSKTGEGAAKLMASMVGQILHPVMKALTLKTVGNILSSIAISAAKGILMDLVSMAAGPVMALGLIRKGFKAAKMTYKLVNNGVKMKRKLQSMWLQRKLQKKLVNKSKARVRAATKELEELARATPRMKKILEKDHDDIVRFVKDVLPKLSQIERKISSSLDHTTFNDLVPTASILIRVPFALGKEE</sequence>
<name>A0AB34JIM9_PRYPA</name>
<feature type="compositionally biased region" description="Acidic residues" evidence="1">
    <location>
        <begin position="407"/>
        <end position="421"/>
    </location>
</feature>
<feature type="region of interest" description="Disordered" evidence="1">
    <location>
        <begin position="373"/>
        <end position="448"/>
    </location>
</feature>
<dbReference type="EMBL" id="JBGBPQ010000007">
    <property type="protein sequence ID" value="KAL1521925.1"/>
    <property type="molecule type" value="Genomic_DNA"/>
</dbReference>
<organism evidence="2 3">
    <name type="scientific">Prymnesium parvum</name>
    <name type="common">Toxic golden alga</name>
    <dbReference type="NCBI Taxonomy" id="97485"/>
    <lineage>
        <taxon>Eukaryota</taxon>
        <taxon>Haptista</taxon>
        <taxon>Haptophyta</taxon>
        <taxon>Prymnesiophyceae</taxon>
        <taxon>Prymnesiales</taxon>
        <taxon>Prymnesiaceae</taxon>
        <taxon>Prymnesium</taxon>
    </lineage>
</organism>
<reference evidence="2 3" key="1">
    <citation type="journal article" date="2024" name="Science">
        <title>Giant polyketide synthase enzymes in the biosynthesis of giant marine polyether toxins.</title>
        <authorList>
            <person name="Fallon T.R."/>
            <person name="Shende V.V."/>
            <person name="Wierzbicki I.H."/>
            <person name="Pendleton A.L."/>
            <person name="Watervoot N.F."/>
            <person name="Auber R.P."/>
            <person name="Gonzalez D.J."/>
            <person name="Wisecaver J.H."/>
            <person name="Moore B.S."/>
        </authorList>
    </citation>
    <scope>NUCLEOTIDE SEQUENCE [LARGE SCALE GENOMIC DNA]</scope>
    <source>
        <strain evidence="2 3">12B1</strain>
    </source>
</reference>
<accession>A0AB34JIM9</accession>
<evidence type="ECO:0000313" key="2">
    <source>
        <dbReference type="EMBL" id="KAL1521925.1"/>
    </source>
</evidence>
<gene>
    <name evidence="2" type="ORF">AB1Y20_021573</name>
</gene>
<comment type="caution">
    <text evidence="2">The sequence shown here is derived from an EMBL/GenBank/DDBJ whole genome shotgun (WGS) entry which is preliminary data.</text>
</comment>
<dbReference type="Proteomes" id="UP001515480">
    <property type="component" value="Unassembled WGS sequence"/>
</dbReference>
<proteinExistence type="predicted"/>
<feature type="compositionally biased region" description="Basic and acidic residues" evidence="1">
    <location>
        <begin position="433"/>
        <end position="445"/>
    </location>
</feature>
<protein>
    <submittedName>
        <fullName evidence="2">Uncharacterized protein</fullName>
    </submittedName>
</protein>
<evidence type="ECO:0000313" key="3">
    <source>
        <dbReference type="Proteomes" id="UP001515480"/>
    </source>
</evidence>